<dbReference type="GO" id="GO:0005886">
    <property type="term" value="C:plasma membrane"/>
    <property type="evidence" value="ECO:0007669"/>
    <property type="project" value="UniProtKB-SubCell"/>
</dbReference>
<dbReference type="OrthoDB" id="9791874at2"/>
<dbReference type="Pfam" id="PF03458">
    <property type="entry name" value="Gly_transporter"/>
    <property type="match status" value="2"/>
</dbReference>
<keyword evidence="6 7" id="KW-0472">Membrane</keyword>
<gene>
    <name evidence="9" type="ORF">SAMN05444487_12030</name>
</gene>
<dbReference type="Proteomes" id="UP000198534">
    <property type="component" value="Unassembled WGS sequence"/>
</dbReference>
<sequence>MVWDSLNVIGVIAFAASGALTALEEKYDLFGVWVLGFVAAFGGGVIRNLLIGEPILSLWEQKTLLYTAFGVSTLLFVLPTSWLLRGKGTWVLFDAIGLGAFSIQGALTAAEKGLPLIAVAIAAILTGIGGGVTRDVLAGRKPLVFRKEIYATWALLAGVVIQAGVLVQEWQLYLLFTLIVILRMVSLRFHWHFPQRPFLKT</sequence>
<evidence type="ECO:0000313" key="9">
    <source>
        <dbReference type="EMBL" id="SDX49712.1"/>
    </source>
</evidence>
<evidence type="ECO:0000256" key="3">
    <source>
        <dbReference type="ARBA" id="ARBA00022475"/>
    </source>
</evidence>
<feature type="domain" description="Glycine transporter" evidence="8">
    <location>
        <begin position="6"/>
        <end position="78"/>
    </location>
</feature>
<feature type="transmembrane region" description="Helical" evidence="7">
    <location>
        <begin position="149"/>
        <end position="167"/>
    </location>
</feature>
<evidence type="ECO:0000256" key="7">
    <source>
        <dbReference type="SAM" id="Phobius"/>
    </source>
</evidence>
<dbReference type="STRING" id="1048340.SAMN05444487_12030"/>
<evidence type="ECO:0000256" key="6">
    <source>
        <dbReference type="ARBA" id="ARBA00023136"/>
    </source>
</evidence>
<evidence type="ECO:0000256" key="5">
    <source>
        <dbReference type="ARBA" id="ARBA00022989"/>
    </source>
</evidence>
<dbReference type="RefSeq" id="WP_091742774.1">
    <property type="nucleotide sequence ID" value="NZ_FNNQ01000020.1"/>
</dbReference>
<evidence type="ECO:0000256" key="1">
    <source>
        <dbReference type="ARBA" id="ARBA00004651"/>
    </source>
</evidence>
<evidence type="ECO:0000313" key="10">
    <source>
        <dbReference type="Proteomes" id="UP000198534"/>
    </source>
</evidence>
<protein>
    <submittedName>
        <fullName evidence="9">Uncharacterized membrane protein YeiH</fullName>
    </submittedName>
</protein>
<evidence type="ECO:0000256" key="4">
    <source>
        <dbReference type="ARBA" id="ARBA00022692"/>
    </source>
</evidence>
<accession>A0A1H3C6B2</accession>
<dbReference type="InterPro" id="IPR005115">
    <property type="entry name" value="Gly_transporter"/>
</dbReference>
<reference evidence="9 10" key="1">
    <citation type="submission" date="2016-10" db="EMBL/GenBank/DDBJ databases">
        <authorList>
            <person name="de Groot N.N."/>
        </authorList>
    </citation>
    <scope>NUCLEOTIDE SEQUENCE [LARGE SCALE GENOMIC DNA]</scope>
    <source>
        <strain evidence="9 10">DSM 45610</strain>
    </source>
</reference>
<proteinExistence type="inferred from homology"/>
<feature type="transmembrane region" description="Helical" evidence="7">
    <location>
        <begin position="6"/>
        <end position="23"/>
    </location>
</feature>
<feature type="transmembrane region" description="Helical" evidence="7">
    <location>
        <begin position="30"/>
        <end position="51"/>
    </location>
</feature>
<evidence type="ECO:0000259" key="8">
    <source>
        <dbReference type="Pfam" id="PF03458"/>
    </source>
</evidence>
<organism evidence="9 10">
    <name type="scientific">Marininema mesophilum</name>
    <dbReference type="NCBI Taxonomy" id="1048340"/>
    <lineage>
        <taxon>Bacteria</taxon>
        <taxon>Bacillati</taxon>
        <taxon>Bacillota</taxon>
        <taxon>Bacilli</taxon>
        <taxon>Bacillales</taxon>
        <taxon>Thermoactinomycetaceae</taxon>
        <taxon>Marininema</taxon>
    </lineage>
</organism>
<comment type="subcellular location">
    <subcellularLocation>
        <location evidence="1">Cell membrane</location>
        <topology evidence="1">Multi-pass membrane protein</topology>
    </subcellularLocation>
</comment>
<dbReference type="PANTHER" id="PTHR30506:SF3">
    <property type="entry name" value="UPF0126 INNER MEMBRANE PROTEIN YADS-RELATED"/>
    <property type="match status" value="1"/>
</dbReference>
<dbReference type="PANTHER" id="PTHR30506">
    <property type="entry name" value="INNER MEMBRANE PROTEIN"/>
    <property type="match status" value="1"/>
</dbReference>
<dbReference type="AlphaFoldDB" id="A0A1H3C6B2"/>
<keyword evidence="3" id="KW-1003">Cell membrane</keyword>
<feature type="transmembrane region" description="Helical" evidence="7">
    <location>
        <begin position="116"/>
        <end position="137"/>
    </location>
</feature>
<name>A0A1H3C6B2_9BACL</name>
<dbReference type="EMBL" id="FNNQ01000020">
    <property type="protein sequence ID" value="SDX49712.1"/>
    <property type="molecule type" value="Genomic_DNA"/>
</dbReference>
<feature type="transmembrane region" description="Helical" evidence="7">
    <location>
        <begin position="63"/>
        <end position="84"/>
    </location>
</feature>
<feature type="transmembrane region" description="Helical" evidence="7">
    <location>
        <begin position="173"/>
        <end position="191"/>
    </location>
</feature>
<keyword evidence="10" id="KW-1185">Reference proteome</keyword>
<evidence type="ECO:0000256" key="2">
    <source>
        <dbReference type="ARBA" id="ARBA00008193"/>
    </source>
</evidence>
<keyword evidence="5 7" id="KW-1133">Transmembrane helix</keyword>
<keyword evidence="4 7" id="KW-0812">Transmembrane</keyword>
<feature type="domain" description="Glycine transporter" evidence="8">
    <location>
        <begin position="92"/>
        <end position="161"/>
    </location>
</feature>
<comment type="similarity">
    <text evidence="2">Belongs to the UPF0126 family.</text>
</comment>